<dbReference type="Gene3D" id="3.10.180.10">
    <property type="entry name" value="2,3-Dihydroxybiphenyl 1,2-Dioxygenase, domain 1"/>
    <property type="match status" value="1"/>
</dbReference>
<evidence type="ECO:0000259" key="1">
    <source>
        <dbReference type="PROSITE" id="PS51819"/>
    </source>
</evidence>
<dbReference type="Proteomes" id="UP000832041">
    <property type="component" value="Chromosome"/>
</dbReference>
<gene>
    <name evidence="2" type="ORF">FOF52_05350</name>
</gene>
<dbReference type="SUPFAM" id="SSF54593">
    <property type="entry name" value="Glyoxalase/Bleomycin resistance protein/Dihydroxybiphenyl dioxygenase"/>
    <property type="match status" value="1"/>
</dbReference>
<sequence>MTGHASAGLPLGVAHDHVAVAARRIRDLLPLYRDVLGGAFHLGGDNARVGYRAVQLEFPGGGRVELMEPLPGSTFLDSFFRRHPRGGVHHVTLTVPEDVEISRVAAALEHAGYRAHGLSTADPDWHEVFLHPDQTHGTLLQLARRRGGAHGRATDYTLDDVLAGRAPNGCGVPSP</sequence>
<evidence type="ECO:0000313" key="3">
    <source>
        <dbReference type="Proteomes" id="UP000832041"/>
    </source>
</evidence>
<dbReference type="InterPro" id="IPR037523">
    <property type="entry name" value="VOC_core"/>
</dbReference>
<accession>A0ABY4KYF2</accession>
<dbReference type="PROSITE" id="PS51819">
    <property type="entry name" value="VOC"/>
    <property type="match status" value="1"/>
</dbReference>
<feature type="domain" description="VOC" evidence="1">
    <location>
        <begin position="14"/>
        <end position="145"/>
    </location>
</feature>
<name>A0ABY4KYF2_THEAE</name>
<organism evidence="2 3">
    <name type="scientific">Thermobifida alba</name>
    <name type="common">Thermomonospora alba</name>
    <dbReference type="NCBI Taxonomy" id="53522"/>
    <lineage>
        <taxon>Bacteria</taxon>
        <taxon>Bacillati</taxon>
        <taxon>Actinomycetota</taxon>
        <taxon>Actinomycetes</taxon>
        <taxon>Streptosporangiales</taxon>
        <taxon>Nocardiopsidaceae</taxon>
        <taxon>Thermobifida</taxon>
    </lineage>
</organism>
<keyword evidence="3" id="KW-1185">Reference proteome</keyword>
<proteinExistence type="predicted"/>
<evidence type="ECO:0000313" key="2">
    <source>
        <dbReference type="EMBL" id="UPT20464.1"/>
    </source>
</evidence>
<dbReference type="RefSeq" id="WP_248592722.1">
    <property type="nucleotide sequence ID" value="NZ_BAABEB010000012.1"/>
</dbReference>
<dbReference type="InterPro" id="IPR029068">
    <property type="entry name" value="Glyas_Bleomycin-R_OHBP_Dase"/>
</dbReference>
<protein>
    <recommendedName>
        <fullName evidence="1">VOC domain-containing protein</fullName>
    </recommendedName>
</protein>
<reference evidence="2 3" key="1">
    <citation type="submission" date="2020-04" db="EMBL/GenBank/DDBJ databases">
        <title>Thermobifida alba genome sequencing and assembly.</title>
        <authorList>
            <person name="Luzics S."/>
            <person name="Horvath B."/>
            <person name="Nagy I."/>
            <person name="Toth A."/>
            <person name="Nagy I."/>
            <person name="Kukolya J."/>
        </authorList>
    </citation>
    <scope>NUCLEOTIDE SEQUENCE [LARGE SCALE GENOMIC DNA]</scope>
    <source>
        <strain evidence="2 3">DSM 43795</strain>
    </source>
</reference>
<dbReference type="Pfam" id="PF13669">
    <property type="entry name" value="Glyoxalase_4"/>
    <property type="match status" value="1"/>
</dbReference>
<dbReference type="EMBL" id="CP051627">
    <property type="protein sequence ID" value="UPT20464.1"/>
    <property type="molecule type" value="Genomic_DNA"/>
</dbReference>